<dbReference type="Pfam" id="PF03458">
    <property type="entry name" value="Gly_transporter"/>
    <property type="match status" value="1"/>
</dbReference>
<dbReference type="GO" id="GO:0005886">
    <property type="term" value="C:plasma membrane"/>
    <property type="evidence" value="ECO:0007669"/>
    <property type="project" value="UniProtKB-SubCell"/>
</dbReference>
<keyword evidence="4 7" id="KW-0812">Transmembrane</keyword>
<evidence type="ECO:0000256" key="3">
    <source>
        <dbReference type="ARBA" id="ARBA00022475"/>
    </source>
</evidence>
<evidence type="ECO:0000256" key="6">
    <source>
        <dbReference type="ARBA" id="ARBA00023136"/>
    </source>
</evidence>
<sequence length="157" mass="16595">MLLDRPVFWIEDPTYLFVGSAAAVVVFFTAHLLESRYAALRWVDAAALSVAVAAGSGIAAGLDQPPPVIVLMGMITGCMGGLARDVVTNEMPMVLRPGELYVTCAFAGALVTATADRMGVTGPVPALACATICFVLRAGSLRYGWYLPGYCARPPRR</sequence>
<gene>
    <name evidence="9" type="ORF">RISW2_11450</name>
</gene>
<evidence type="ECO:0000256" key="1">
    <source>
        <dbReference type="ARBA" id="ARBA00004651"/>
    </source>
</evidence>
<evidence type="ECO:0000256" key="4">
    <source>
        <dbReference type="ARBA" id="ARBA00022692"/>
    </source>
</evidence>
<evidence type="ECO:0000256" key="7">
    <source>
        <dbReference type="SAM" id="Phobius"/>
    </source>
</evidence>
<evidence type="ECO:0000259" key="8">
    <source>
        <dbReference type="Pfam" id="PF03458"/>
    </source>
</evidence>
<keyword evidence="6 7" id="KW-0472">Membrane</keyword>
<comment type="similarity">
    <text evidence="2">Belongs to the UPF0126 family.</text>
</comment>
<feature type="transmembrane region" description="Helical" evidence="7">
    <location>
        <begin position="15"/>
        <end position="33"/>
    </location>
</feature>
<evidence type="ECO:0000256" key="2">
    <source>
        <dbReference type="ARBA" id="ARBA00008193"/>
    </source>
</evidence>
<protein>
    <recommendedName>
        <fullName evidence="8">Glycine transporter domain-containing protein</fullName>
    </recommendedName>
</protein>
<evidence type="ECO:0000256" key="5">
    <source>
        <dbReference type="ARBA" id="ARBA00022989"/>
    </source>
</evidence>
<evidence type="ECO:0000313" key="9">
    <source>
        <dbReference type="EMBL" id="ETX27809.1"/>
    </source>
</evidence>
<dbReference type="PATRIC" id="fig|1449351.3.peg.3351"/>
<comment type="caution">
    <text evidence="9">The sequence shown here is derived from an EMBL/GenBank/DDBJ whole genome shotgun (WGS) entry which is preliminary data.</text>
</comment>
<comment type="subcellular location">
    <subcellularLocation>
        <location evidence="1">Cell membrane</location>
        <topology evidence="1">Multi-pass membrane protein</topology>
    </subcellularLocation>
</comment>
<evidence type="ECO:0000313" key="10">
    <source>
        <dbReference type="Proteomes" id="UP000023430"/>
    </source>
</evidence>
<dbReference type="AlphaFoldDB" id="X7F6U8"/>
<proteinExistence type="inferred from homology"/>
<dbReference type="PANTHER" id="PTHR30506">
    <property type="entry name" value="INNER MEMBRANE PROTEIN"/>
    <property type="match status" value="1"/>
</dbReference>
<dbReference type="PANTHER" id="PTHR30506:SF3">
    <property type="entry name" value="UPF0126 INNER MEMBRANE PROTEIN YADS-RELATED"/>
    <property type="match status" value="1"/>
</dbReference>
<keyword evidence="5 7" id="KW-1133">Transmembrane helix</keyword>
<keyword evidence="10" id="KW-1185">Reference proteome</keyword>
<dbReference type="InterPro" id="IPR005115">
    <property type="entry name" value="Gly_transporter"/>
</dbReference>
<keyword evidence="3" id="KW-1003">Cell membrane</keyword>
<feature type="domain" description="Glycine transporter" evidence="8">
    <location>
        <begin position="42"/>
        <end position="115"/>
    </location>
</feature>
<accession>X7F6U8</accession>
<dbReference type="Proteomes" id="UP000023430">
    <property type="component" value="Unassembled WGS sequence"/>
</dbReference>
<name>X7F6U8_9RHOB</name>
<organism evidence="9 10">
    <name type="scientific">Roseivivax isoporae LMG 25204</name>
    <dbReference type="NCBI Taxonomy" id="1449351"/>
    <lineage>
        <taxon>Bacteria</taxon>
        <taxon>Pseudomonadati</taxon>
        <taxon>Pseudomonadota</taxon>
        <taxon>Alphaproteobacteria</taxon>
        <taxon>Rhodobacterales</taxon>
        <taxon>Roseobacteraceae</taxon>
        <taxon>Roseivivax</taxon>
    </lineage>
</organism>
<dbReference type="eggNOG" id="COG2860">
    <property type="taxonomic scope" value="Bacteria"/>
</dbReference>
<reference evidence="9 10" key="1">
    <citation type="submission" date="2014-01" db="EMBL/GenBank/DDBJ databases">
        <title>Roseivivax isoporae LMG 25204 Genome Sequencing.</title>
        <authorList>
            <person name="Lai Q."/>
            <person name="Li G."/>
            <person name="Shao Z."/>
        </authorList>
    </citation>
    <scope>NUCLEOTIDE SEQUENCE [LARGE SCALE GENOMIC DNA]</scope>
    <source>
        <strain evidence="9 10">LMG 25204</strain>
    </source>
</reference>
<feature type="transmembrane region" description="Helical" evidence="7">
    <location>
        <begin position="45"/>
        <end position="62"/>
    </location>
</feature>
<dbReference type="EMBL" id="JAME01000027">
    <property type="protein sequence ID" value="ETX27809.1"/>
    <property type="molecule type" value="Genomic_DNA"/>
</dbReference>